<evidence type="ECO:0000256" key="2">
    <source>
        <dbReference type="ARBA" id="ARBA00023172"/>
    </source>
</evidence>
<dbReference type="PROSITE" id="PS51898">
    <property type="entry name" value="TYR_RECOMBINASE"/>
    <property type="match status" value="1"/>
</dbReference>
<gene>
    <name evidence="7" type="ORF">E7Z73_06175</name>
</gene>
<dbReference type="SUPFAM" id="SSF56349">
    <property type="entry name" value="DNA breaking-rejoining enzymes"/>
    <property type="match status" value="1"/>
</dbReference>
<evidence type="ECO:0000259" key="6">
    <source>
        <dbReference type="PROSITE" id="PS51900"/>
    </source>
</evidence>
<dbReference type="InterPro" id="IPR002104">
    <property type="entry name" value="Integrase_catalytic"/>
</dbReference>
<evidence type="ECO:0000259" key="5">
    <source>
        <dbReference type="PROSITE" id="PS51898"/>
    </source>
</evidence>
<comment type="caution">
    <text evidence="7">The sequence shown here is derived from an EMBL/GenBank/DDBJ whole genome shotgun (WGS) entry which is preliminary data.</text>
</comment>
<dbReference type="InterPro" id="IPR011010">
    <property type="entry name" value="DNA_brk_join_enz"/>
</dbReference>
<dbReference type="PROSITE" id="PS51900">
    <property type="entry name" value="CB"/>
    <property type="match status" value="1"/>
</dbReference>
<dbReference type="Gene3D" id="1.10.443.10">
    <property type="entry name" value="Intergrase catalytic core"/>
    <property type="match status" value="1"/>
</dbReference>
<feature type="domain" description="Core-binding (CB)" evidence="6">
    <location>
        <begin position="6"/>
        <end position="100"/>
    </location>
</feature>
<organism evidence="7 8">
    <name type="scientific">Methanobrevibacter millerae</name>
    <dbReference type="NCBI Taxonomy" id="230361"/>
    <lineage>
        <taxon>Archaea</taxon>
        <taxon>Methanobacteriati</taxon>
        <taxon>Methanobacteriota</taxon>
        <taxon>Methanomada group</taxon>
        <taxon>Methanobacteria</taxon>
        <taxon>Methanobacteriales</taxon>
        <taxon>Methanobacteriaceae</taxon>
        <taxon>Methanobrevibacter</taxon>
    </lineage>
</organism>
<evidence type="ECO:0000313" key="8">
    <source>
        <dbReference type="Proteomes" id="UP000762703"/>
    </source>
</evidence>
<dbReference type="AlphaFoldDB" id="A0A8T3VKL9"/>
<protein>
    <submittedName>
        <fullName evidence="7">Site-specific integrase</fullName>
    </submittedName>
</protein>
<dbReference type="RefSeq" id="WP_303736961.1">
    <property type="nucleotide sequence ID" value="NZ_SUTE01000044.1"/>
</dbReference>
<dbReference type="GO" id="GO:0003677">
    <property type="term" value="F:DNA binding"/>
    <property type="evidence" value="ECO:0007669"/>
    <property type="project" value="UniProtKB-UniRule"/>
</dbReference>
<dbReference type="InterPro" id="IPR013762">
    <property type="entry name" value="Integrase-like_cat_sf"/>
</dbReference>
<name>A0A8T3VKL9_9EURY</name>
<accession>A0A8T3VKL9</accession>
<evidence type="ECO:0000256" key="1">
    <source>
        <dbReference type="ARBA" id="ARBA00023125"/>
    </source>
</evidence>
<evidence type="ECO:0000313" key="7">
    <source>
        <dbReference type="EMBL" id="MBE6505311.1"/>
    </source>
</evidence>
<proteinExistence type="predicted"/>
<feature type="domain" description="Tyr recombinase" evidence="5">
    <location>
        <begin position="114"/>
        <end position="332"/>
    </location>
</feature>
<dbReference type="Proteomes" id="UP000762703">
    <property type="component" value="Unassembled WGS sequence"/>
</dbReference>
<dbReference type="EMBL" id="SUTE01000044">
    <property type="protein sequence ID" value="MBE6505311.1"/>
    <property type="molecule type" value="Genomic_DNA"/>
</dbReference>
<evidence type="ECO:0000256" key="4">
    <source>
        <dbReference type="SAM" id="Coils"/>
    </source>
</evidence>
<reference evidence="7" key="1">
    <citation type="submission" date="2019-04" db="EMBL/GenBank/DDBJ databases">
        <title>Evolution of Biomass-Degrading Anaerobic Consortia Revealed by Metagenomics.</title>
        <authorList>
            <person name="Peng X."/>
        </authorList>
    </citation>
    <scope>NUCLEOTIDE SEQUENCE</scope>
    <source>
        <strain evidence="7">SIG12</strain>
    </source>
</reference>
<dbReference type="GO" id="GO:0015074">
    <property type="term" value="P:DNA integration"/>
    <property type="evidence" value="ECO:0007669"/>
    <property type="project" value="InterPro"/>
</dbReference>
<feature type="coiled-coil region" evidence="4">
    <location>
        <begin position="357"/>
        <end position="398"/>
    </location>
</feature>
<keyword evidence="2" id="KW-0233">DNA recombination</keyword>
<evidence type="ECO:0000256" key="3">
    <source>
        <dbReference type="PROSITE-ProRule" id="PRU01248"/>
    </source>
</evidence>
<keyword evidence="1 3" id="KW-0238">DNA-binding</keyword>
<dbReference type="GO" id="GO:0006310">
    <property type="term" value="P:DNA recombination"/>
    <property type="evidence" value="ECO:0007669"/>
    <property type="project" value="UniProtKB-KW"/>
</dbReference>
<keyword evidence="4" id="KW-0175">Coiled coil</keyword>
<dbReference type="InterPro" id="IPR044068">
    <property type="entry name" value="CB"/>
</dbReference>
<sequence>MKNMRPTDQILNEIFRERNSSINTQKSYARSVNQFELYFQQYLGEILIIAETEEDQGIPWRKSTLRQYLIEFRSHLYDKYKSKTAKLYLTLIISIFRHFEFVIPKLPRFSEDIEVIPILPEDIPDREMLQKCLEIAPKIVETFALFTSSSGMSRRDALNLKVKDYIEATKEYHHSNNIQDAIKEMNESNVDIVPCFRDLTRQKTGLPYYTFCSPEAAKSLNNYLLSRRVLIYAGDGEVIGSRDVTPEDDLFDVSYQWIGDLFDEINQKLGLGKAGRYNRFTIHMMRRYHATQLHAAGMSEDKINLLQGRTPKSVIHESYIRVKAEDLKEEYIQALPYIVVTEIDKVRTKLDVEVEKNEKLVVELSEKTEKLDKYEEIFNNLDKRIKNLEENRDEKFKIDEFF</sequence>